<sequence length="94" mass="10676">MGALGSVLHSVLQLFIITLIARLVLDYVQMFARNWRPKGIALVLSEFVFTVTEKPLVFVRKFVPPLRVGSVNIDLAFVLLFFGVQLLMRFVLLL</sequence>
<keyword evidence="1" id="KW-0812">Transmembrane</keyword>
<name>A0A6J7D673_9ZZZZ</name>
<proteinExistence type="predicted"/>
<reference evidence="2" key="1">
    <citation type="submission" date="2020-05" db="EMBL/GenBank/DDBJ databases">
        <authorList>
            <person name="Chiriac C."/>
            <person name="Salcher M."/>
            <person name="Ghai R."/>
            <person name="Kavagutti S V."/>
        </authorList>
    </citation>
    <scope>NUCLEOTIDE SEQUENCE</scope>
</reference>
<evidence type="ECO:0000256" key="1">
    <source>
        <dbReference type="SAM" id="Phobius"/>
    </source>
</evidence>
<dbReference type="AlphaFoldDB" id="A0A6J7D673"/>
<feature type="transmembrane region" description="Helical" evidence="1">
    <location>
        <begin position="6"/>
        <end position="28"/>
    </location>
</feature>
<dbReference type="GO" id="GO:0016020">
    <property type="term" value="C:membrane"/>
    <property type="evidence" value="ECO:0007669"/>
    <property type="project" value="InterPro"/>
</dbReference>
<dbReference type="Pfam" id="PF02325">
    <property type="entry name" value="CCB3_YggT"/>
    <property type="match status" value="1"/>
</dbReference>
<protein>
    <submittedName>
        <fullName evidence="2">Unannotated protein</fullName>
    </submittedName>
</protein>
<accession>A0A6J7D673</accession>
<organism evidence="2">
    <name type="scientific">freshwater metagenome</name>
    <dbReference type="NCBI Taxonomy" id="449393"/>
    <lineage>
        <taxon>unclassified sequences</taxon>
        <taxon>metagenomes</taxon>
        <taxon>ecological metagenomes</taxon>
    </lineage>
</organism>
<dbReference type="EMBL" id="CAFBLI010000041">
    <property type="protein sequence ID" value="CAB4865986.1"/>
    <property type="molecule type" value="Genomic_DNA"/>
</dbReference>
<dbReference type="InterPro" id="IPR003425">
    <property type="entry name" value="CCB3/YggT"/>
</dbReference>
<evidence type="ECO:0000313" key="2">
    <source>
        <dbReference type="EMBL" id="CAB4865986.1"/>
    </source>
</evidence>
<keyword evidence="1" id="KW-1133">Transmembrane helix</keyword>
<feature type="transmembrane region" description="Helical" evidence="1">
    <location>
        <begin position="71"/>
        <end position="92"/>
    </location>
</feature>
<keyword evidence="1" id="KW-0472">Membrane</keyword>
<gene>
    <name evidence="2" type="ORF">UFOPK3306_00685</name>
</gene>